<dbReference type="InterPro" id="IPR029063">
    <property type="entry name" value="SAM-dependent_MTases_sf"/>
</dbReference>
<evidence type="ECO:0000313" key="2">
    <source>
        <dbReference type="EMBL" id="ROP83057.1"/>
    </source>
</evidence>
<organism evidence="2 3">
    <name type="scientific">Stella humosa</name>
    <dbReference type="NCBI Taxonomy" id="94"/>
    <lineage>
        <taxon>Bacteria</taxon>
        <taxon>Pseudomonadati</taxon>
        <taxon>Pseudomonadota</taxon>
        <taxon>Alphaproteobacteria</taxon>
        <taxon>Rhodospirillales</taxon>
        <taxon>Stellaceae</taxon>
        <taxon>Stella</taxon>
    </lineage>
</organism>
<protein>
    <submittedName>
        <fullName evidence="2">Methyltransferase family protein</fullName>
    </submittedName>
</protein>
<dbReference type="CDD" id="cd02440">
    <property type="entry name" value="AdoMet_MTases"/>
    <property type="match status" value="1"/>
</dbReference>
<reference evidence="2 3" key="1">
    <citation type="submission" date="2018-11" db="EMBL/GenBank/DDBJ databases">
        <title>Genomic Encyclopedia of Type Strains, Phase IV (KMG-IV): sequencing the most valuable type-strain genomes for metagenomic binning, comparative biology and taxonomic classification.</title>
        <authorList>
            <person name="Goeker M."/>
        </authorList>
    </citation>
    <scope>NUCLEOTIDE SEQUENCE [LARGE SCALE GENOMIC DNA]</scope>
    <source>
        <strain evidence="2 3">DSM 5900</strain>
    </source>
</reference>
<dbReference type="GO" id="GO:0032259">
    <property type="term" value="P:methylation"/>
    <property type="evidence" value="ECO:0007669"/>
    <property type="project" value="UniProtKB-KW"/>
</dbReference>
<gene>
    <name evidence="2" type="ORF">EDC65_4585</name>
</gene>
<dbReference type="EMBL" id="RJKX01000017">
    <property type="protein sequence ID" value="ROP83057.1"/>
    <property type="molecule type" value="Genomic_DNA"/>
</dbReference>
<proteinExistence type="predicted"/>
<evidence type="ECO:0000259" key="1">
    <source>
        <dbReference type="Pfam" id="PF13649"/>
    </source>
</evidence>
<dbReference type="RefSeq" id="WP_123693987.1">
    <property type="nucleotide sequence ID" value="NZ_AP019700.1"/>
</dbReference>
<name>A0A3N1KUY6_9PROT</name>
<keyword evidence="2" id="KW-0489">Methyltransferase</keyword>
<evidence type="ECO:0000313" key="3">
    <source>
        <dbReference type="Proteomes" id="UP000278222"/>
    </source>
</evidence>
<dbReference type="InterPro" id="IPR041698">
    <property type="entry name" value="Methyltransf_25"/>
</dbReference>
<dbReference type="Proteomes" id="UP000278222">
    <property type="component" value="Unassembled WGS sequence"/>
</dbReference>
<dbReference type="OrthoDB" id="529208at2"/>
<dbReference type="Pfam" id="PF13649">
    <property type="entry name" value="Methyltransf_25"/>
    <property type="match status" value="1"/>
</dbReference>
<feature type="domain" description="Methyltransferase" evidence="1">
    <location>
        <begin position="68"/>
        <end position="163"/>
    </location>
</feature>
<dbReference type="GO" id="GO:0008168">
    <property type="term" value="F:methyltransferase activity"/>
    <property type="evidence" value="ECO:0007669"/>
    <property type="project" value="UniProtKB-KW"/>
</dbReference>
<accession>A0A3N1KUY6</accession>
<keyword evidence="2" id="KW-0808">Transferase</keyword>
<dbReference type="SUPFAM" id="SSF53335">
    <property type="entry name" value="S-adenosyl-L-methionine-dependent methyltransferases"/>
    <property type="match status" value="1"/>
</dbReference>
<comment type="caution">
    <text evidence="2">The sequence shown here is derived from an EMBL/GenBank/DDBJ whole genome shotgun (WGS) entry which is preliminary data.</text>
</comment>
<sequence length="243" mass="27148">MSKPDKYVDYEAAWEGYAQRWRQAYPGLDHLGDEWVGREAGAAQSLAEYVALIEQRFVAPWIGADDTVLEIGVGGGRTAALLIERCRKLVLADVSAGMLELTRDRLLATPGREGRVEAVKLDGTTLDGIADASIDVCFCYDTLVHVEPRDIFNYLNLLPRVLRGRRLCVLHHADTLSERGFAKFLGDWRHSINGQRHGEAFSVMTPAIMRRFLDHLGYRVLVEDHDSVPRDCVWVCEAPAAIG</sequence>
<dbReference type="Gene3D" id="3.40.50.150">
    <property type="entry name" value="Vaccinia Virus protein VP39"/>
    <property type="match status" value="1"/>
</dbReference>
<dbReference type="AlphaFoldDB" id="A0A3N1KUY6"/>
<keyword evidence="3" id="KW-1185">Reference proteome</keyword>